<dbReference type="STRING" id="463040.CAL15_08575"/>
<keyword evidence="2" id="KW-0732">Signal</keyword>
<organism evidence="3 4">
    <name type="scientific">Bordetella genomosp. 13</name>
    <dbReference type="NCBI Taxonomy" id="463040"/>
    <lineage>
        <taxon>Bacteria</taxon>
        <taxon>Pseudomonadati</taxon>
        <taxon>Pseudomonadota</taxon>
        <taxon>Betaproteobacteria</taxon>
        <taxon>Burkholderiales</taxon>
        <taxon>Alcaligenaceae</taxon>
        <taxon>Bordetella</taxon>
    </lineage>
</organism>
<proteinExistence type="predicted"/>
<evidence type="ECO:0000256" key="2">
    <source>
        <dbReference type="SAM" id="SignalP"/>
    </source>
</evidence>
<dbReference type="AlphaFoldDB" id="A0A1W6ZAL3"/>
<dbReference type="KEGG" id="bgm:CAL15_08575"/>
<dbReference type="PANTHER" id="PTHR39600">
    <property type="entry name" value="PEPTIDASE INHIBITOR I78 FAMILY PROTEIN"/>
    <property type="match status" value="1"/>
</dbReference>
<dbReference type="RefSeq" id="WP_086078200.1">
    <property type="nucleotide sequence ID" value="NZ_CP021111.1"/>
</dbReference>
<evidence type="ECO:0000256" key="1">
    <source>
        <dbReference type="SAM" id="MobiDB-lite"/>
    </source>
</evidence>
<dbReference type="Gene3D" id="3.30.10.10">
    <property type="entry name" value="Trypsin Inhibitor V, subunit A"/>
    <property type="match status" value="1"/>
</dbReference>
<evidence type="ECO:0000313" key="4">
    <source>
        <dbReference type="Proteomes" id="UP000194161"/>
    </source>
</evidence>
<name>A0A1W6ZAL3_9BORD</name>
<dbReference type="OrthoDB" id="8724542at2"/>
<feature type="region of interest" description="Disordered" evidence="1">
    <location>
        <begin position="19"/>
        <end position="56"/>
    </location>
</feature>
<evidence type="ECO:0000313" key="3">
    <source>
        <dbReference type="EMBL" id="ARP94436.1"/>
    </source>
</evidence>
<dbReference type="Pfam" id="PF11720">
    <property type="entry name" value="Inhibitor_I78"/>
    <property type="match status" value="1"/>
</dbReference>
<reference evidence="3 4" key="1">
    <citation type="submission" date="2017-05" db="EMBL/GenBank/DDBJ databases">
        <title>Complete and WGS of Bordetella genogroups.</title>
        <authorList>
            <person name="Spilker T."/>
            <person name="LiPuma J."/>
        </authorList>
    </citation>
    <scope>NUCLEOTIDE SEQUENCE [LARGE SCALE GENOMIC DNA]</scope>
    <source>
        <strain evidence="3 4">AU7206</strain>
    </source>
</reference>
<dbReference type="EMBL" id="CP021111">
    <property type="protein sequence ID" value="ARP94436.1"/>
    <property type="molecule type" value="Genomic_DNA"/>
</dbReference>
<feature type="chain" id="PRO_5012190690" description="Peptidase inhibitor I78 family protein" evidence="2">
    <location>
        <begin position="24"/>
        <end position="119"/>
    </location>
</feature>
<dbReference type="PROSITE" id="PS51257">
    <property type="entry name" value="PROKAR_LIPOPROTEIN"/>
    <property type="match status" value="1"/>
</dbReference>
<evidence type="ECO:0008006" key="5">
    <source>
        <dbReference type="Google" id="ProtNLM"/>
    </source>
</evidence>
<protein>
    <recommendedName>
        <fullName evidence="5">Peptidase inhibitor I78 family protein</fullName>
    </recommendedName>
</protein>
<feature type="compositionally biased region" description="Low complexity" evidence="1">
    <location>
        <begin position="27"/>
        <end position="51"/>
    </location>
</feature>
<dbReference type="Proteomes" id="UP000194161">
    <property type="component" value="Chromosome"/>
</dbReference>
<sequence length="119" mass="12289">MIRKLIPVVLLATLAACSSGTQRTGDTPTPSSQSAPSASASGSQMGAPSSSRQVCDSQRVQNMLGQTYSEAVAQSARNGSGSKSVRVLKPGQVMTMEYDEARLNIILNGSGAIEALRCG</sequence>
<accession>A0A1W6ZAL3</accession>
<keyword evidence="4" id="KW-1185">Reference proteome</keyword>
<gene>
    <name evidence="3" type="ORF">CAL15_08575</name>
</gene>
<feature type="signal peptide" evidence="2">
    <location>
        <begin position="1"/>
        <end position="23"/>
    </location>
</feature>
<dbReference type="PANTHER" id="PTHR39600:SF1">
    <property type="entry name" value="PEPTIDASE INHIBITOR I78 FAMILY PROTEIN"/>
    <property type="match status" value="1"/>
</dbReference>
<dbReference type="InterPro" id="IPR021719">
    <property type="entry name" value="Prot_inh_I78"/>
</dbReference>